<evidence type="ECO:0000313" key="2">
    <source>
        <dbReference type="Proteomes" id="UP000054270"/>
    </source>
</evidence>
<dbReference type="AlphaFoldDB" id="A0A0D2PAI8"/>
<dbReference type="Proteomes" id="UP000054270">
    <property type="component" value="Unassembled WGS sequence"/>
</dbReference>
<proteinExistence type="predicted"/>
<protein>
    <submittedName>
        <fullName evidence="1">Uncharacterized protein</fullName>
    </submittedName>
</protein>
<reference evidence="2" key="1">
    <citation type="submission" date="2014-04" db="EMBL/GenBank/DDBJ databases">
        <title>Evolutionary Origins and Diversification of the Mycorrhizal Mutualists.</title>
        <authorList>
            <consortium name="DOE Joint Genome Institute"/>
            <consortium name="Mycorrhizal Genomics Consortium"/>
            <person name="Kohler A."/>
            <person name="Kuo A."/>
            <person name="Nagy L.G."/>
            <person name="Floudas D."/>
            <person name="Copeland A."/>
            <person name="Barry K.W."/>
            <person name="Cichocki N."/>
            <person name="Veneault-Fourrey C."/>
            <person name="LaButti K."/>
            <person name="Lindquist E.A."/>
            <person name="Lipzen A."/>
            <person name="Lundell T."/>
            <person name="Morin E."/>
            <person name="Murat C."/>
            <person name="Riley R."/>
            <person name="Ohm R."/>
            <person name="Sun H."/>
            <person name="Tunlid A."/>
            <person name="Henrissat B."/>
            <person name="Grigoriev I.V."/>
            <person name="Hibbett D.S."/>
            <person name="Martin F."/>
        </authorList>
    </citation>
    <scope>NUCLEOTIDE SEQUENCE [LARGE SCALE GENOMIC DNA]</scope>
    <source>
        <strain evidence="2">FD-334 SS-4</strain>
    </source>
</reference>
<gene>
    <name evidence="1" type="ORF">HYPSUDRAFT_789071</name>
</gene>
<organism evidence="1 2">
    <name type="scientific">Hypholoma sublateritium (strain FD-334 SS-4)</name>
    <dbReference type="NCBI Taxonomy" id="945553"/>
    <lineage>
        <taxon>Eukaryota</taxon>
        <taxon>Fungi</taxon>
        <taxon>Dikarya</taxon>
        <taxon>Basidiomycota</taxon>
        <taxon>Agaricomycotina</taxon>
        <taxon>Agaricomycetes</taxon>
        <taxon>Agaricomycetidae</taxon>
        <taxon>Agaricales</taxon>
        <taxon>Agaricineae</taxon>
        <taxon>Strophariaceae</taxon>
        <taxon>Hypholoma</taxon>
    </lineage>
</organism>
<accession>A0A0D2PAI8</accession>
<dbReference type="EMBL" id="KN817522">
    <property type="protein sequence ID" value="KJA27924.1"/>
    <property type="molecule type" value="Genomic_DNA"/>
</dbReference>
<keyword evidence="2" id="KW-1185">Reference proteome</keyword>
<evidence type="ECO:0000313" key="1">
    <source>
        <dbReference type="EMBL" id="KJA27924.1"/>
    </source>
</evidence>
<name>A0A0D2PAI8_HYPSF</name>
<sequence>MYTLQMTVSAILLPQTSSEKYENILPGRGHIHLYSGGIKWRGGYTQRTRAEASSAWQEDADAKVIATRERKWEYVELHFLFGRLETFKNLDEGSGPSLQI</sequence>